<evidence type="ECO:0000256" key="10">
    <source>
        <dbReference type="ARBA" id="ARBA00023136"/>
    </source>
</evidence>
<evidence type="ECO:0000256" key="3">
    <source>
        <dbReference type="ARBA" id="ARBA00022448"/>
    </source>
</evidence>
<dbReference type="InterPro" id="IPR027417">
    <property type="entry name" value="P-loop_NTPase"/>
</dbReference>
<evidence type="ECO:0000256" key="4">
    <source>
        <dbReference type="ARBA" id="ARBA00022475"/>
    </source>
</evidence>
<dbReference type="PROSITE" id="PS00211">
    <property type="entry name" value="ABC_TRANSPORTER_1"/>
    <property type="match status" value="1"/>
</dbReference>
<dbReference type="EMBL" id="CP138335">
    <property type="protein sequence ID" value="XBW07696.1"/>
    <property type="molecule type" value="Genomic_DNA"/>
</dbReference>
<dbReference type="InterPro" id="IPR003439">
    <property type="entry name" value="ABC_transporter-like_ATP-bd"/>
</dbReference>
<dbReference type="InterPro" id="IPR017871">
    <property type="entry name" value="ABC_transporter-like_CS"/>
</dbReference>
<evidence type="ECO:0000256" key="1">
    <source>
        <dbReference type="ARBA" id="ARBA00004202"/>
    </source>
</evidence>
<dbReference type="Gene3D" id="3.40.50.300">
    <property type="entry name" value="P-loop containing nucleotide triphosphate hydrolases"/>
    <property type="match status" value="2"/>
</dbReference>
<dbReference type="SMART" id="SM00382">
    <property type="entry name" value="AAA"/>
    <property type="match status" value="2"/>
</dbReference>
<dbReference type="RefSeq" id="WP_350257899.1">
    <property type="nucleotide sequence ID" value="NZ_CP138335.1"/>
</dbReference>
<reference evidence="12" key="1">
    <citation type="submission" date="2023-11" db="EMBL/GenBank/DDBJ databases">
        <title>Scrofimicrobium hongkongense sp. nov., isolated from a patient with peritonitis.</title>
        <authorList>
            <person name="Lao H.Y."/>
            <person name="Wong A.Y.P."/>
            <person name="Ng T.L."/>
            <person name="Wong R.Y.L."/>
            <person name="Yau M.C.Y."/>
            <person name="Lam J.Y.W."/>
            <person name="Siu G.K.H."/>
        </authorList>
    </citation>
    <scope>NUCLEOTIDE SEQUENCE</scope>
    <source>
        <strain evidence="12">R131</strain>
    </source>
</reference>
<dbReference type="PROSITE" id="PS50893">
    <property type="entry name" value="ABC_TRANSPORTER_2"/>
    <property type="match status" value="1"/>
</dbReference>
<evidence type="ECO:0000259" key="11">
    <source>
        <dbReference type="PROSITE" id="PS50893"/>
    </source>
</evidence>
<keyword evidence="6" id="KW-0677">Repeat</keyword>
<dbReference type="GO" id="GO:0016887">
    <property type="term" value="F:ATP hydrolysis activity"/>
    <property type="evidence" value="ECO:0007669"/>
    <property type="project" value="InterPro"/>
</dbReference>
<dbReference type="Pfam" id="PF00005">
    <property type="entry name" value="ABC_tran"/>
    <property type="match status" value="2"/>
</dbReference>
<dbReference type="PANTHER" id="PTHR43790">
    <property type="entry name" value="CARBOHYDRATE TRANSPORT ATP-BINDING PROTEIN MG119-RELATED"/>
    <property type="match status" value="1"/>
</dbReference>
<keyword evidence="8 12" id="KW-0067">ATP-binding</keyword>
<dbReference type="PANTHER" id="PTHR43790:SF3">
    <property type="entry name" value="D-ALLOSE IMPORT ATP-BINDING PROTEIN ALSA-RELATED"/>
    <property type="match status" value="1"/>
</dbReference>
<dbReference type="GO" id="GO:0005524">
    <property type="term" value="F:ATP binding"/>
    <property type="evidence" value="ECO:0007669"/>
    <property type="project" value="UniProtKB-KW"/>
</dbReference>
<evidence type="ECO:0000313" key="12">
    <source>
        <dbReference type="EMBL" id="XBW07696.1"/>
    </source>
</evidence>
<dbReference type="SUPFAM" id="SSF52540">
    <property type="entry name" value="P-loop containing nucleoside triphosphate hydrolases"/>
    <property type="match status" value="2"/>
</dbReference>
<organism evidence="12">
    <name type="scientific">Scrofimicrobium appendicitidis</name>
    <dbReference type="NCBI Taxonomy" id="3079930"/>
    <lineage>
        <taxon>Bacteria</taxon>
        <taxon>Bacillati</taxon>
        <taxon>Actinomycetota</taxon>
        <taxon>Actinomycetes</taxon>
        <taxon>Actinomycetales</taxon>
        <taxon>Actinomycetaceae</taxon>
        <taxon>Scrofimicrobium</taxon>
    </lineage>
</organism>
<evidence type="ECO:0000256" key="2">
    <source>
        <dbReference type="ARBA" id="ARBA00004533"/>
    </source>
</evidence>
<evidence type="ECO:0000256" key="6">
    <source>
        <dbReference type="ARBA" id="ARBA00022737"/>
    </source>
</evidence>
<dbReference type="GO" id="GO:0005886">
    <property type="term" value="C:plasma membrane"/>
    <property type="evidence" value="ECO:0007669"/>
    <property type="project" value="UniProtKB-SubCell"/>
</dbReference>
<keyword evidence="10" id="KW-0472">Membrane</keyword>
<evidence type="ECO:0000256" key="5">
    <source>
        <dbReference type="ARBA" id="ARBA00022597"/>
    </source>
</evidence>
<dbReference type="GO" id="GO:0015749">
    <property type="term" value="P:monosaccharide transmembrane transport"/>
    <property type="evidence" value="ECO:0007669"/>
    <property type="project" value="UniProtKB-ARBA"/>
</dbReference>
<dbReference type="InterPro" id="IPR003593">
    <property type="entry name" value="AAA+_ATPase"/>
</dbReference>
<dbReference type="KEGG" id="sapp:SAC06_08615"/>
<dbReference type="FunFam" id="3.40.50.300:FF:000127">
    <property type="entry name" value="Ribose import ATP-binding protein RbsA"/>
    <property type="match status" value="1"/>
</dbReference>
<evidence type="ECO:0000256" key="9">
    <source>
        <dbReference type="ARBA" id="ARBA00022967"/>
    </source>
</evidence>
<keyword evidence="9" id="KW-1278">Translocase</keyword>
<proteinExistence type="predicted"/>
<name>A0AAU7V7S5_9ACTO</name>
<evidence type="ECO:0000256" key="8">
    <source>
        <dbReference type="ARBA" id="ARBA00022840"/>
    </source>
</evidence>
<gene>
    <name evidence="12" type="ORF">SAC06_08615</name>
</gene>
<keyword evidence="7" id="KW-0547">Nucleotide-binding</keyword>
<keyword evidence="4" id="KW-1003">Cell membrane</keyword>
<evidence type="ECO:0000256" key="7">
    <source>
        <dbReference type="ARBA" id="ARBA00022741"/>
    </source>
</evidence>
<comment type="subcellular location">
    <subcellularLocation>
        <location evidence="2">Cell inner membrane</location>
    </subcellularLocation>
    <subcellularLocation>
        <location evidence="1">Cell membrane</location>
        <topology evidence="1">Peripheral membrane protein</topology>
    </subcellularLocation>
</comment>
<dbReference type="FunFam" id="3.40.50.300:FF:000126">
    <property type="entry name" value="Galactose/methyl galactoside import ATP-binding protein MglA"/>
    <property type="match status" value="1"/>
</dbReference>
<sequence length="522" mass="57132">MSTPATSTEAGPGASAGEILLEARGISKSFPGVKALQNVDFTLRGGQIHALVGENGAGKSTLMKILSGIYQPDEGEIRYRGKQITLPNPLSAQQTGISVIHQEFFLMNHLTVAQNMFIGREPKRFGGLLNDEHALNKKAGELLDRLGVKIDPRIQVGRLTVAAQQMVEIAKALSFNSSVLIMDEPTAALTDSEVDTLFGIMDNFVTSDTGIVYISHRMEEIRRKATEVTVLRDGTLVETRSAQDLTIPEIIKLMVGREIAADVRPEPRAETEPVLEVEHLGTSDLLKDVSFTLEKGEILGFAGLMGAGRTETARALIGADPRTGGTVKINGKVARISSPRDAVAQGIGYLSEDRKRYGLILNQDVTANTVLPSLSKFTRAGLLEDGKMREVASKWVEVLRTRTPSVRQRIRNLSGGNQQKVVLAKWLERDCDVLIFDEPTRGIDVGAKQEIYDLLDQLTDQGKSIIMISSEMEEILRMSDRIAVMCDGRITGFLSNEEATQENIMELATKFQDLEKQTSEAA</sequence>
<keyword evidence="3" id="KW-0813">Transport</keyword>
<dbReference type="InterPro" id="IPR050107">
    <property type="entry name" value="ABC_carbohydrate_import_ATPase"/>
</dbReference>
<dbReference type="CDD" id="cd03216">
    <property type="entry name" value="ABC_Carb_Monos_I"/>
    <property type="match status" value="1"/>
</dbReference>
<protein>
    <submittedName>
        <fullName evidence="12">Sugar ABC transporter ATP-binding protein</fullName>
    </submittedName>
</protein>
<accession>A0AAU7V7S5</accession>
<dbReference type="AlphaFoldDB" id="A0AAU7V7S5"/>
<feature type="domain" description="ABC transporter" evidence="11">
    <location>
        <begin position="21"/>
        <end position="512"/>
    </location>
</feature>
<dbReference type="CDD" id="cd03215">
    <property type="entry name" value="ABC_Carb_Monos_II"/>
    <property type="match status" value="1"/>
</dbReference>
<keyword evidence="5" id="KW-0762">Sugar transport</keyword>